<dbReference type="InterPro" id="IPR041122">
    <property type="entry name" value="RecJ_OB"/>
</dbReference>
<evidence type="ECO:0000256" key="3">
    <source>
        <dbReference type="ARBA" id="ARBA00022722"/>
    </source>
</evidence>
<evidence type="ECO:0000259" key="7">
    <source>
        <dbReference type="Pfam" id="PF02272"/>
    </source>
</evidence>
<dbReference type="InterPro" id="IPR001667">
    <property type="entry name" value="DDH_dom"/>
</dbReference>
<dbReference type="Pfam" id="PF01368">
    <property type="entry name" value="DHH"/>
    <property type="match status" value="1"/>
</dbReference>
<sequence>MIWNKKDIDSVKVREIASLFDIDLLTASIFARRGITEPEQFRFFLEKDFRFLHNPFRLESMEETVDRILLAVSEEEKVMVFGDRDVDGITSTVIMTQMLRSLGLDTRWAVPVGEDDYGLSIAAVEDFAADNGTLIITVDCGISAYDEIRRAVELGIDVLVLDHHNPRDGEDLPPAFAIVNPKRDDDNYPFQGLAGCGIAVKTVWSLCMAKTDLYNQRYTMINVSRKGESLRFEAVKIENLMIVRRLDVDPRAEGSYEKIVDFLSGEALFVFDSPGQLRILREELFGNSVDISLYDLKPEMMALFPGLNGESLDSLSRRSRFARYQEGDDTPGLVLANLFISYLLKKNEALFQPFAKSLDLAALGTIADLMPLLDENRILVAKGVELLNRTERPGLQELLLKLDQRGRKIRTGDISWQITPVINSAGRMGEADLAVRLFLSEDPEEIHTLSDKMIELNKKRRTLGEEAWIRVFARAPEVLEKYKKRLIILVDEEIPRGITGILASRLSQAFRVPAVVLTSRGGTVTGSMRSLPGISVNDFLQSLSGLFLDYGGHDLAAGFSLKAENLDRLLDEAVKKLDQLDSRKSSEESIDVDAELPSDYMTPDLEKILDVFEPYGEKHRPLVFMSKKVKIADVNIIGKTGDHLRLLIDSGEFKWPAVFWNGAEHYGKLFEKNDTVDIVYHINRNFFQSRETLQLSILDLKK</sequence>
<evidence type="ECO:0000313" key="10">
    <source>
        <dbReference type="Proteomes" id="UP000587760"/>
    </source>
</evidence>
<dbReference type="Gene3D" id="2.40.50.460">
    <property type="match status" value="1"/>
</dbReference>
<keyword evidence="4 9" id="KW-0378">Hydrolase</keyword>
<dbReference type="InterPro" id="IPR038763">
    <property type="entry name" value="DHH_sf"/>
</dbReference>
<dbReference type="GO" id="GO:0006310">
    <property type="term" value="P:DNA recombination"/>
    <property type="evidence" value="ECO:0007669"/>
    <property type="project" value="InterPro"/>
</dbReference>
<dbReference type="GO" id="GO:0003676">
    <property type="term" value="F:nucleic acid binding"/>
    <property type="evidence" value="ECO:0007669"/>
    <property type="project" value="InterPro"/>
</dbReference>
<evidence type="ECO:0000256" key="5">
    <source>
        <dbReference type="ARBA" id="ARBA00022839"/>
    </source>
</evidence>
<feature type="domain" description="DHHA1" evidence="7">
    <location>
        <begin position="486"/>
        <end position="575"/>
    </location>
</feature>
<dbReference type="GO" id="GO:0008409">
    <property type="term" value="F:5'-3' exonuclease activity"/>
    <property type="evidence" value="ECO:0007669"/>
    <property type="project" value="InterPro"/>
</dbReference>
<accession>A0A841RAZ6</accession>
<organism evidence="9 10">
    <name type="scientific">Spirochaeta isovalerica</name>
    <dbReference type="NCBI Taxonomy" id="150"/>
    <lineage>
        <taxon>Bacteria</taxon>
        <taxon>Pseudomonadati</taxon>
        <taxon>Spirochaetota</taxon>
        <taxon>Spirochaetia</taxon>
        <taxon>Spirochaetales</taxon>
        <taxon>Spirochaetaceae</taxon>
        <taxon>Spirochaeta</taxon>
    </lineage>
</organism>
<dbReference type="NCBIfam" id="TIGR00644">
    <property type="entry name" value="recJ"/>
    <property type="match status" value="1"/>
</dbReference>
<dbReference type="InterPro" id="IPR003156">
    <property type="entry name" value="DHHA1_dom"/>
</dbReference>
<evidence type="ECO:0000259" key="6">
    <source>
        <dbReference type="Pfam" id="PF01368"/>
    </source>
</evidence>
<dbReference type="Gene3D" id="3.90.1640.30">
    <property type="match status" value="2"/>
</dbReference>
<keyword evidence="3" id="KW-0540">Nuclease</keyword>
<protein>
    <recommendedName>
        <fullName evidence="2">Single-stranded-DNA-specific exonuclease RecJ</fullName>
    </recommendedName>
</protein>
<keyword evidence="10" id="KW-1185">Reference proteome</keyword>
<dbReference type="EMBL" id="JACHGJ010000013">
    <property type="protein sequence ID" value="MBB6482564.1"/>
    <property type="molecule type" value="Genomic_DNA"/>
</dbReference>
<dbReference type="PANTHER" id="PTHR30255">
    <property type="entry name" value="SINGLE-STRANDED-DNA-SPECIFIC EXONUCLEASE RECJ"/>
    <property type="match status" value="1"/>
</dbReference>
<dbReference type="SUPFAM" id="SSF64182">
    <property type="entry name" value="DHH phosphoesterases"/>
    <property type="match status" value="2"/>
</dbReference>
<keyword evidence="5 9" id="KW-0269">Exonuclease</keyword>
<reference evidence="9 10" key="1">
    <citation type="submission" date="2020-08" db="EMBL/GenBank/DDBJ databases">
        <title>Genomic Encyclopedia of Type Strains, Phase IV (KMG-IV): sequencing the most valuable type-strain genomes for metagenomic binning, comparative biology and taxonomic classification.</title>
        <authorList>
            <person name="Goeker M."/>
        </authorList>
    </citation>
    <scope>NUCLEOTIDE SEQUENCE [LARGE SCALE GENOMIC DNA]</scope>
    <source>
        <strain evidence="9 10">DSM 2461</strain>
    </source>
</reference>
<dbReference type="InterPro" id="IPR051673">
    <property type="entry name" value="SSDNA_exonuclease_RecJ"/>
</dbReference>
<comment type="caution">
    <text evidence="9">The sequence shown here is derived from an EMBL/GenBank/DDBJ whole genome shotgun (WGS) entry which is preliminary data.</text>
</comment>
<proteinExistence type="inferred from homology"/>
<evidence type="ECO:0000256" key="1">
    <source>
        <dbReference type="ARBA" id="ARBA00005915"/>
    </source>
</evidence>
<dbReference type="Proteomes" id="UP000587760">
    <property type="component" value="Unassembled WGS sequence"/>
</dbReference>
<dbReference type="AlphaFoldDB" id="A0A841RAZ6"/>
<feature type="domain" description="RecJ OB" evidence="8">
    <location>
        <begin position="592"/>
        <end position="699"/>
    </location>
</feature>
<dbReference type="RefSeq" id="WP_184748799.1">
    <property type="nucleotide sequence ID" value="NZ_JACHGJ010000013.1"/>
</dbReference>
<evidence type="ECO:0000256" key="2">
    <source>
        <dbReference type="ARBA" id="ARBA00019841"/>
    </source>
</evidence>
<dbReference type="InterPro" id="IPR004610">
    <property type="entry name" value="RecJ"/>
</dbReference>
<evidence type="ECO:0000259" key="8">
    <source>
        <dbReference type="Pfam" id="PF17768"/>
    </source>
</evidence>
<evidence type="ECO:0000313" key="9">
    <source>
        <dbReference type="EMBL" id="MBB6482564.1"/>
    </source>
</evidence>
<feature type="domain" description="DDH" evidence="6">
    <location>
        <begin position="77"/>
        <end position="208"/>
    </location>
</feature>
<dbReference type="PANTHER" id="PTHR30255:SF2">
    <property type="entry name" value="SINGLE-STRANDED-DNA-SPECIFIC EXONUCLEASE RECJ"/>
    <property type="match status" value="1"/>
</dbReference>
<dbReference type="Pfam" id="PF17768">
    <property type="entry name" value="RecJ_OB"/>
    <property type="match status" value="1"/>
</dbReference>
<dbReference type="Pfam" id="PF02272">
    <property type="entry name" value="DHHA1"/>
    <property type="match status" value="1"/>
</dbReference>
<gene>
    <name evidence="9" type="ORF">HNR50_004264</name>
</gene>
<evidence type="ECO:0000256" key="4">
    <source>
        <dbReference type="ARBA" id="ARBA00022801"/>
    </source>
</evidence>
<dbReference type="GO" id="GO:0006281">
    <property type="term" value="P:DNA repair"/>
    <property type="evidence" value="ECO:0007669"/>
    <property type="project" value="InterPro"/>
</dbReference>
<comment type="similarity">
    <text evidence="1">Belongs to the RecJ family.</text>
</comment>
<name>A0A841RAZ6_9SPIO</name>